<feature type="compositionally biased region" description="Pro residues" evidence="1">
    <location>
        <begin position="130"/>
        <end position="148"/>
    </location>
</feature>
<name>A0A8J3MRT2_9CHLR</name>
<evidence type="ECO:0000313" key="2">
    <source>
        <dbReference type="EMBL" id="GHO45325.1"/>
    </source>
</evidence>
<proteinExistence type="predicted"/>
<dbReference type="RefSeq" id="WP_220194668.1">
    <property type="nucleotide sequence ID" value="NZ_BNJF01000001.1"/>
</dbReference>
<gene>
    <name evidence="2" type="ORF">KSX_34880</name>
</gene>
<feature type="compositionally biased region" description="Polar residues" evidence="1">
    <location>
        <begin position="15"/>
        <end position="38"/>
    </location>
</feature>
<organism evidence="2 3">
    <name type="scientific">Ktedonospora formicarum</name>
    <dbReference type="NCBI Taxonomy" id="2778364"/>
    <lineage>
        <taxon>Bacteria</taxon>
        <taxon>Bacillati</taxon>
        <taxon>Chloroflexota</taxon>
        <taxon>Ktedonobacteria</taxon>
        <taxon>Ktedonobacterales</taxon>
        <taxon>Ktedonobacteraceae</taxon>
        <taxon>Ktedonospora</taxon>
    </lineage>
</organism>
<feature type="region of interest" description="Disordered" evidence="1">
    <location>
        <begin position="1"/>
        <end position="151"/>
    </location>
</feature>
<reference evidence="2" key="1">
    <citation type="submission" date="2020-10" db="EMBL/GenBank/DDBJ databases">
        <title>Taxonomic study of unclassified bacteria belonging to the class Ktedonobacteria.</title>
        <authorList>
            <person name="Yabe S."/>
            <person name="Wang C.M."/>
            <person name="Zheng Y."/>
            <person name="Sakai Y."/>
            <person name="Cavaletti L."/>
            <person name="Monciardini P."/>
            <person name="Donadio S."/>
        </authorList>
    </citation>
    <scope>NUCLEOTIDE SEQUENCE</scope>
    <source>
        <strain evidence="2">SOSP1-1</strain>
    </source>
</reference>
<evidence type="ECO:0000256" key="1">
    <source>
        <dbReference type="SAM" id="MobiDB-lite"/>
    </source>
</evidence>
<sequence>MPTTRRRRANPPDQPENTNNHAVPTENTAETAETSPAEQTIEKKTTSAEAGQGAQGGEGDISPYQQAQTTYTGIPANNNERRVESRNERHDVPAPAEQPAPTVTRRPTFRRPPLSSASALNGTTHIAAPQPTPLPPPPPPVTPPPMPTPTHEISLPLGNLLHLAYNPSYTGSDEARKTLLHKLAQESKTGGRARCWSCGSLAIAYDYWNTRSKNFGEVGIAFCEICGVWSVM</sequence>
<dbReference type="AlphaFoldDB" id="A0A8J3MRT2"/>
<evidence type="ECO:0000313" key="3">
    <source>
        <dbReference type="Proteomes" id="UP000612362"/>
    </source>
</evidence>
<comment type="caution">
    <text evidence="2">The sequence shown here is derived from an EMBL/GenBank/DDBJ whole genome shotgun (WGS) entry which is preliminary data.</text>
</comment>
<feature type="compositionally biased region" description="Polar residues" evidence="1">
    <location>
        <begin position="63"/>
        <end position="76"/>
    </location>
</feature>
<feature type="compositionally biased region" description="Polar residues" evidence="1">
    <location>
        <begin position="115"/>
        <end position="124"/>
    </location>
</feature>
<feature type="compositionally biased region" description="Basic and acidic residues" evidence="1">
    <location>
        <begin position="79"/>
        <end position="92"/>
    </location>
</feature>
<protein>
    <submittedName>
        <fullName evidence="2">Uncharacterized protein</fullName>
    </submittedName>
</protein>
<dbReference type="Proteomes" id="UP000612362">
    <property type="component" value="Unassembled WGS sequence"/>
</dbReference>
<accession>A0A8J3MRT2</accession>
<keyword evidence="3" id="KW-1185">Reference proteome</keyword>
<dbReference type="EMBL" id="BNJF01000001">
    <property type="protein sequence ID" value="GHO45325.1"/>
    <property type="molecule type" value="Genomic_DNA"/>
</dbReference>